<feature type="domain" description="Aminotransferase class I/classII large" evidence="7">
    <location>
        <begin position="27"/>
        <end position="388"/>
    </location>
</feature>
<comment type="cofactor">
    <cofactor evidence="1">
        <name>pyridoxal 5'-phosphate</name>
        <dbReference type="ChEBI" id="CHEBI:597326"/>
    </cofactor>
</comment>
<gene>
    <name evidence="8" type="ORF">RM543_04090</name>
</gene>
<dbReference type="EMBL" id="JAVRHL010000001">
    <property type="protein sequence ID" value="MDT0681855.1"/>
    <property type="molecule type" value="Genomic_DNA"/>
</dbReference>
<dbReference type="PANTHER" id="PTHR11879:SF22">
    <property type="entry name" value="ASPARTATE AMINOTRANSFERASE, MITOCHONDRIAL"/>
    <property type="match status" value="1"/>
</dbReference>
<dbReference type="InterPro" id="IPR015424">
    <property type="entry name" value="PyrdxlP-dep_Trfase"/>
</dbReference>
<evidence type="ECO:0000313" key="8">
    <source>
        <dbReference type="EMBL" id="MDT0681855.1"/>
    </source>
</evidence>
<evidence type="ECO:0000259" key="7">
    <source>
        <dbReference type="Pfam" id="PF00155"/>
    </source>
</evidence>
<reference evidence="8 9" key="1">
    <citation type="submission" date="2023-09" db="EMBL/GenBank/DDBJ databases">
        <authorList>
            <person name="Rey-Velasco X."/>
        </authorList>
    </citation>
    <scope>NUCLEOTIDE SEQUENCE [LARGE SCALE GENOMIC DNA]</scope>
    <source>
        <strain evidence="8 9">F158</strain>
    </source>
</reference>
<evidence type="ECO:0000256" key="6">
    <source>
        <dbReference type="ARBA" id="ARBA00022898"/>
    </source>
</evidence>
<evidence type="ECO:0000256" key="3">
    <source>
        <dbReference type="ARBA" id="ARBA00011738"/>
    </source>
</evidence>
<evidence type="ECO:0000256" key="5">
    <source>
        <dbReference type="ARBA" id="ARBA00022679"/>
    </source>
</evidence>
<evidence type="ECO:0000256" key="4">
    <source>
        <dbReference type="ARBA" id="ARBA00022576"/>
    </source>
</evidence>
<dbReference type="RefSeq" id="WP_311689614.1">
    <property type="nucleotide sequence ID" value="NZ_JAVRHL010000001.1"/>
</dbReference>
<sequence length="392" mass="42035">MFAHLPAAEPDKILRVMAEFAADPRDDKIDLGVGVYKAEDGTTPVLKAVHDSEARILERQTTKGYTALSGDPGFRNAVAELVLGDVPQERLATLATPGGTGAIRQAFELARKAQSDLTVWLSDPTWTNHEAILDAMGIRWRRYRYYDPATGRADVPAMLEDLGEAARDDLVLLHGCCHNPTGADLTAADWSALGDLLERRGAVPLVDLAYLGFADGIEADLAGLRQLSHRLPEFLLAFSGSKSFGLYRDRVGCVVALGAGQQAADAISGTLASLNRHSYAFPPDHGARIVATILGDPGLRASWTEELSSMRTRINTLRRSFAEALTEATGDPGWQVLAEQRGMFSLLGLGDDAVRQMREEHAVYVVGGGRINVAGLTPASIPAAARAIADVL</sequence>
<dbReference type="InterPro" id="IPR000796">
    <property type="entry name" value="Asp_trans"/>
</dbReference>
<dbReference type="EC" id="2.6.1.-" evidence="8"/>
<evidence type="ECO:0000256" key="1">
    <source>
        <dbReference type="ARBA" id="ARBA00001933"/>
    </source>
</evidence>
<comment type="caution">
    <text evidence="8">The sequence shown here is derived from an EMBL/GenBank/DDBJ whole genome shotgun (WGS) entry which is preliminary data.</text>
</comment>
<comment type="subunit">
    <text evidence="3">Homodimer.</text>
</comment>
<keyword evidence="6" id="KW-0663">Pyridoxal phosphate</keyword>
<accession>A0ABU3DDV8</accession>
<dbReference type="PANTHER" id="PTHR11879">
    <property type="entry name" value="ASPARTATE AMINOTRANSFERASE"/>
    <property type="match status" value="1"/>
</dbReference>
<keyword evidence="4 8" id="KW-0032">Aminotransferase</keyword>
<keyword evidence="9" id="KW-1185">Reference proteome</keyword>
<dbReference type="Gene3D" id="3.40.640.10">
    <property type="entry name" value="Type I PLP-dependent aspartate aminotransferase-like (Major domain)"/>
    <property type="match status" value="1"/>
</dbReference>
<dbReference type="PRINTS" id="PR00799">
    <property type="entry name" value="TRANSAMINASE"/>
</dbReference>
<dbReference type="InterPro" id="IPR004839">
    <property type="entry name" value="Aminotransferase_I/II_large"/>
</dbReference>
<dbReference type="Gene3D" id="3.90.1150.10">
    <property type="entry name" value="Aspartate Aminotransferase, domain 1"/>
    <property type="match status" value="1"/>
</dbReference>
<comment type="similarity">
    <text evidence="2">Belongs to the class-I pyridoxal-phosphate-dependent aminotransferase family.</text>
</comment>
<evidence type="ECO:0000313" key="9">
    <source>
        <dbReference type="Proteomes" id="UP001265259"/>
    </source>
</evidence>
<dbReference type="Proteomes" id="UP001265259">
    <property type="component" value="Unassembled WGS sequence"/>
</dbReference>
<evidence type="ECO:0000256" key="2">
    <source>
        <dbReference type="ARBA" id="ARBA00007441"/>
    </source>
</evidence>
<dbReference type="CDD" id="cd00609">
    <property type="entry name" value="AAT_like"/>
    <property type="match status" value="1"/>
</dbReference>
<organism evidence="8 9">
    <name type="scientific">Tropicimonas omnivorans</name>
    <dbReference type="NCBI Taxonomy" id="3075590"/>
    <lineage>
        <taxon>Bacteria</taxon>
        <taxon>Pseudomonadati</taxon>
        <taxon>Pseudomonadota</taxon>
        <taxon>Alphaproteobacteria</taxon>
        <taxon>Rhodobacterales</taxon>
        <taxon>Roseobacteraceae</taxon>
        <taxon>Tropicimonas</taxon>
    </lineage>
</organism>
<protein>
    <submittedName>
        <fullName evidence="8">Amino acid aminotransferase</fullName>
        <ecNumber evidence="8">2.6.1.-</ecNumber>
    </submittedName>
</protein>
<keyword evidence="5 8" id="KW-0808">Transferase</keyword>
<dbReference type="InterPro" id="IPR015422">
    <property type="entry name" value="PyrdxlP-dep_Trfase_small"/>
</dbReference>
<dbReference type="NCBIfam" id="NF006719">
    <property type="entry name" value="PRK09257.1"/>
    <property type="match status" value="1"/>
</dbReference>
<dbReference type="GO" id="GO:0008483">
    <property type="term" value="F:transaminase activity"/>
    <property type="evidence" value="ECO:0007669"/>
    <property type="project" value="UniProtKB-KW"/>
</dbReference>
<dbReference type="InterPro" id="IPR015421">
    <property type="entry name" value="PyrdxlP-dep_Trfase_major"/>
</dbReference>
<proteinExistence type="inferred from homology"/>
<dbReference type="Pfam" id="PF00155">
    <property type="entry name" value="Aminotran_1_2"/>
    <property type="match status" value="1"/>
</dbReference>
<name>A0ABU3DDV8_9RHOB</name>
<dbReference type="SUPFAM" id="SSF53383">
    <property type="entry name" value="PLP-dependent transferases"/>
    <property type="match status" value="1"/>
</dbReference>